<comment type="caution">
    <text evidence="1">The sequence shown here is derived from an EMBL/GenBank/DDBJ whole genome shotgun (WGS) entry which is preliminary data.</text>
</comment>
<reference evidence="1" key="1">
    <citation type="submission" date="2020-06" db="EMBL/GenBank/DDBJ databases">
        <authorList>
            <person name="Dong N."/>
        </authorList>
    </citation>
    <scope>NUCLEOTIDE SEQUENCE</scope>
    <source>
        <strain evidence="1">R655-4</strain>
    </source>
</reference>
<accession>A0AAJ1QBU2</accession>
<dbReference type="AlphaFoldDB" id="A0AAJ1QBU2"/>
<name>A0AAJ1QBU2_9FLAO</name>
<sequence length="134" mass="15649">MQSNPIGNEIEQIDSEFDAMLSDFLANGQHEYRTVQTKVCYFIIKRIYRRVLVYGIDFGGIRIDITENLIIDGNHRYIAYKLAGFEFTVINGTKNHCDLHPFKSISSIKIDKTCDWDMNHKDTIKYCNDDFLEI</sequence>
<dbReference type="Proteomes" id="UP001170959">
    <property type="component" value="Unassembled WGS sequence"/>
</dbReference>
<organism evidence="1 2">
    <name type="scientific">Empedobacter brevis</name>
    <dbReference type="NCBI Taxonomy" id="247"/>
    <lineage>
        <taxon>Bacteria</taxon>
        <taxon>Pseudomonadati</taxon>
        <taxon>Bacteroidota</taxon>
        <taxon>Flavobacteriia</taxon>
        <taxon>Flavobacteriales</taxon>
        <taxon>Weeksellaceae</taxon>
        <taxon>Empedobacter</taxon>
    </lineage>
</organism>
<dbReference type="EMBL" id="JACAGJ010000001">
    <property type="protein sequence ID" value="MDM1071086.1"/>
    <property type="molecule type" value="Genomic_DNA"/>
</dbReference>
<protein>
    <submittedName>
        <fullName evidence="1">Uncharacterized protein</fullName>
    </submittedName>
</protein>
<evidence type="ECO:0000313" key="1">
    <source>
        <dbReference type="EMBL" id="MDM1071086.1"/>
    </source>
</evidence>
<gene>
    <name evidence="1" type="ORF">HX001_01105</name>
</gene>
<proteinExistence type="predicted"/>
<reference evidence="1" key="2">
    <citation type="journal article" date="2022" name="Sci. Total Environ.">
        <title>Prevalence, transmission, and molecular epidemiology of tet(X)-positive bacteria among humans, animals, and environmental niches in China: An epidemiological, and genomic-based study.</title>
        <authorList>
            <person name="Dong N."/>
            <person name="Zeng Y."/>
            <person name="Cai C."/>
            <person name="Sun C."/>
            <person name="Lu J."/>
            <person name="Liu C."/>
            <person name="Zhou H."/>
            <person name="Sun Q."/>
            <person name="Shu L."/>
            <person name="Wang H."/>
            <person name="Wang Y."/>
            <person name="Wang S."/>
            <person name="Wu C."/>
            <person name="Chan E.W."/>
            <person name="Chen G."/>
            <person name="Shen Z."/>
            <person name="Chen S."/>
            <person name="Zhang R."/>
        </authorList>
    </citation>
    <scope>NUCLEOTIDE SEQUENCE</scope>
    <source>
        <strain evidence="1">R655-4</strain>
    </source>
</reference>
<evidence type="ECO:0000313" key="2">
    <source>
        <dbReference type="Proteomes" id="UP001170959"/>
    </source>
</evidence>